<evidence type="ECO:0000313" key="3">
    <source>
        <dbReference type="Proteomes" id="UP000523795"/>
    </source>
</evidence>
<dbReference type="SUPFAM" id="SSF51717">
    <property type="entry name" value="Dihydropteroate synthetase-like"/>
    <property type="match status" value="1"/>
</dbReference>
<proteinExistence type="predicted"/>
<sequence>MPALRKVLAPKAFSDLPADRALVMAILNVTPDSFSDGGEHTDREAAIA</sequence>
<organism evidence="2 3">
    <name type="scientific">Arthrobacter deserti</name>
    <dbReference type="NCBI Taxonomy" id="1742687"/>
    <lineage>
        <taxon>Bacteria</taxon>
        <taxon>Bacillati</taxon>
        <taxon>Actinomycetota</taxon>
        <taxon>Actinomycetes</taxon>
        <taxon>Micrococcales</taxon>
        <taxon>Micrococcaceae</taxon>
        <taxon>Arthrobacter</taxon>
    </lineage>
</organism>
<accession>A0ABX1JMR2</accession>
<evidence type="ECO:0000313" key="2">
    <source>
        <dbReference type="EMBL" id="NKX50572.1"/>
    </source>
</evidence>
<name>A0ABX1JMR2_9MICC</name>
<dbReference type="EMBL" id="JAAZSR010000104">
    <property type="protein sequence ID" value="NKX50572.1"/>
    <property type="molecule type" value="Genomic_DNA"/>
</dbReference>
<dbReference type="Gene3D" id="3.20.20.20">
    <property type="entry name" value="Dihydropteroate synthase-like"/>
    <property type="match status" value="1"/>
</dbReference>
<dbReference type="PROSITE" id="PS00792">
    <property type="entry name" value="DHPS_1"/>
    <property type="match status" value="1"/>
</dbReference>
<dbReference type="PROSITE" id="PS50972">
    <property type="entry name" value="PTERIN_BINDING"/>
    <property type="match status" value="1"/>
</dbReference>
<gene>
    <name evidence="2" type="ORF">HER39_08325</name>
</gene>
<protein>
    <submittedName>
        <fullName evidence="2">Dihydropteroate synthase</fullName>
    </submittedName>
</protein>
<reference evidence="2 3" key="1">
    <citation type="submission" date="2020-04" db="EMBL/GenBank/DDBJ databases">
        <authorList>
            <person name="Liu S."/>
        </authorList>
    </citation>
    <scope>NUCLEOTIDE SEQUENCE [LARGE SCALE GENOMIC DNA]</scope>
    <source>
        <strain evidence="2 3">CGMCC 1.15091</strain>
    </source>
</reference>
<comment type="caution">
    <text evidence="2">The sequence shown here is derived from an EMBL/GenBank/DDBJ whole genome shotgun (WGS) entry which is preliminary data.</text>
</comment>
<feature type="domain" description="Pterin-binding" evidence="1">
    <location>
        <begin position="21"/>
        <end position="48"/>
    </location>
</feature>
<feature type="non-terminal residue" evidence="2">
    <location>
        <position position="48"/>
    </location>
</feature>
<dbReference type="InterPro" id="IPR000489">
    <property type="entry name" value="Pterin-binding_dom"/>
</dbReference>
<keyword evidence="3" id="KW-1185">Reference proteome</keyword>
<evidence type="ECO:0000259" key="1">
    <source>
        <dbReference type="PROSITE" id="PS50972"/>
    </source>
</evidence>
<dbReference type="Proteomes" id="UP000523795">
    <property type="component" value="Unassembled WGS sequence"/>
</dbReference>
<dbReference type="InterPro" id="IPR011005">
    <property type="entry name" value="Dihydropteroate_synth-like_sf"/>
</dbReference>